<accession>A0A6N6VYM1</accession>
<name>A0A6N6VYM1_9BACT</name>
<proteinExistence type="predicted"/>
<dbReference type="InterPro" id="IPR011083">
    <property type="entry name" value="Phage_tail_collar_dom"/>
</dbReference>
<organism evidence="2 3">
    <name type="scientific">Silvanigrella paludirubra</name>
    <dbReference type="NCBI Taxonomy" id="2499159"/>
    <lineage>
        <taxon>Bacteria</taxon>
        <taxon>Pseudomonadati</taxon>
        <taxon>Bdellovibrionota</taxon>
        <taxon>Oligoflexia</taxon>
        <taxon>Silvanigrellales</taxon>
        <taxon>Silvanigrellaceae</taxon>
        <taxon>Silvanigrella</taxon>
    </lineage>
</organism>
<dbReference type="RefSeq" id="WP_153418673.1">
    <property type="nucleotide sequence ID" value="NZ_WFLM01000002.1"/>
</dbReference>
<evidence type="ECO:0000313" key="3">
    <source>
        <dbReference type="Proteomes" id="UP000437748"/>
    </source>
</evidence>
<evidence type="ECO:0000313" key="2">
    <source>
        <dbReference type="EMBL" id="KAB8039448.1"/>
    </source>
</evidence>
<evidence type="ECO:0000259" key="1">
    <source>
        <dbReference type="Pfam" id="PF07484"/>
    </source>
</evidence>
<protein>
    <recommendedName>
        <fullName evidence="1">Phage tail collar domain-containing protein</fullName>
    </recommendedName>
</protein>
<sequence>MIKFIAYFISVSSVSLIPFHEAMANPNIINVENILSMQDYIRQLSEEIENLKNIPRVPPGTVVAFAGEKVPKGWLLCDGSAVNRQTYLELFEVLKTSHGIGDGSSTFNIPDYRGLFLRGVSHSKNNEVDTSASNRQAMKLGGNTGNKVGSIQLDSFKTHSHNSGGLKNSSSYFSYSGTSYPSNSTVYFTTSENGSHSHSYAGAARANGRFMVDGGTGLDVSSTNETHYSGSHRHSGSISLPNYSFSISSSISAQTISGSTSAEGDSETRPKNAYVHYIIKI</sequence>
<dbReference type="InterPro" id="IPR037053">
    <property type="entry name" value="Phage_tail_collar_dom_sf"/>
</dbReference>
<dbReference type="OrthoDB" id="9810174at2"/>
<dbReference type="EMBL" id="WFLM01000002">
    <property type="protein sequence ID" value="KAB8039448.1"/>
    <property type="molecule type" value="Genomic_DNA"/>
</dbReference>
<dbReference type="AlphaFoldDB" id="A0A6N6VYM1"/>
<dbReference type="Proteomes" id="UP000437748">
    <property type="component" value="Unassembled WGS sequence"/>
</dbReference>
<comment type="caution">
    <text evidence="2">The sequence shown here is derived from an EMBL/GenBank/DDBJ whole genome shotgun (WGS) entry which is preliminary data.</text>
</comment>
<keyword evidence="3" id="KW-1185">Reference proteome</keyword>
<gene>
    <name evidence="2" type="ORF">GCL60_04125</name>
</gene>
<reference evidence="2 3" key="1">
    <citation type="submission" date="2019-10" db="EMBL/GenBank/DDBJ databases">
        <title>New species of Slilvanegrellaceae.</title>
        <authorList>
            <person name="Pitt A."/>
            <person name="Hahn M.W."/>
        </authorList>
    </citation>
    <scope>NUCLEOTIDE SEQUENCE [LARGE SCALE GENOMIC DNA]</scope>
    <source>
        <strain evidence="2 3">SP-Ram-0.45-NSY-1</strain>
    </source>
</reference>
<dbReference type="SUPFAM" id="SSF88874">
    <property type="entry name" value="Receptor-binding domain of short tail fibre protein gp12"/>
    <property type="match status" value="1"/>
</dbReference>
<dbReference type="Gene3D" id="3.90.1340.10">
    <property type="entry name" value="Phage tail collar domain"/>
    <property type="match status" value="1"/>
</dbReference>
<feature type="domain" description="Phage tail collar" evidence="1">
    <location>
        <begin position="60"/>
        <end position="116"/>
    </location>
</feature>
<dbReference type="Pfam" id="PF07484">
    <property type="entry name" value="Collar"/>
    <property type="match status" value="1"/>
</dbReference>